<feature type="region of interest" description="Disordered" evidence="1">
    <location>
        <begin position="345"/>
        <end position="419"/>
    </location>
</feature>
<comment type="caution">
    <text evidence="2">The sequence shown here is derived from an EMBL/GenBank/DDBJ whole genome shotgun (WGS) entry which is preliminary data.</text>
</comment>
<proteinExistence type="predicted"/>
<feature type="region of interest" description="Disordered" evidence="1">
    <location>
        <begin position="1"/>
        <end position="32"/>
    </location>
</feature>
<organism evidence="2 3">
    <name type="scientific">Aspergillus granulosus</name>
    <dbReference type="NCBI Taxonomy" id="176169"/>
    <lineage>
        <taxon>Eukaryota</taxon>
        <taxon>Fungi</taxon>
        <taxon>Dikarya</taxon>
        <taxon>Ascomycota</taxon>
        <taxon>Pezizomycotina</taxon>
        <taxon>Eurotiomycetes</taxon>
        <taxon>Eurotiomycetidae</taxon>
        <taxon>Eurotiales</taxon>
        <taxon>Aspergillaceae</taxon>
        <taxon>Aspergillus</taxon>
        <taxon>Aspergillus subgen. Nidulantes</taxon>
    </lineage>
</organism>
<keyword evidence="3" id="KW-1185">Reference proteome</keyword>
<feature type="compositionally biased region" description="Polar residues" evidence="1">
    <location>
        <begin position="389"/>
        <end position="401"/>
    </location>
</feature>
<accession>A0ABR4HFR4</accession>
<dbReference type="EMBL" id="JBFXLT010000034">
    <property type="protein sequence ID" value="KAL2814324.1"/>
    <property type="molecule type" value="Genomic_DNA"/>
</dbReference>
<evidence type="ECO:0000313" key="3">
    <source>
        <dbReference type="Proteomes" id="UP001610334"/>
    </source>
</evidence>
<evidence type="ECO:0000256" key="1">
    <source>
        <dbReference type="SAM" id="MobiDB-lite"/>
    </source>
</evidence>
<feature type="compositionally biased region" description="Acidic residues" evidence="1">
    <location>
        <begin position="345"/>
        <end position="355"/>
    </location>
</feature>
<name>A0ABR4HFR4_9EURO</name>
<feature type="compositionally biased region" description="Polar residues" evidence="1">
    <location>
        <begin position="1"/>
        <end position="15"/>
    </location>
</feature>
<reference evidence="2 3" key="1">
    <citation type="submission" date="2024-07" db="EMBL/GenBank/DDBJ databases">
        <title>Section-level genome sequencing and comparative genomics of Aspergillus sections Usti and Cavernicolus.</title>
        <authorList>
            <consortium name="Lawrence Berkeley National Laboratory"/>
            <person name="Nybo J.L."/>
            <person name="Vesth T.C."/>
            <person name="Theobald S."/>
            <person name="Frisvad J.C."/>
            <person name="Larsen T.O."/>
            <person name="Kjaerboelling I."/>
            <person name="Rothschild-Mancinelli K."/>
            <person name="Lyhne E.K."/>
            <person name="Kogle M.E."/>
            <person name="Barry K."/>
            <person name="Clum A."/>
            <person name="Na H."/>
            <person name="Ledsgaard L."/>
            <person name="Lin J."/>
            <person name="Lipzen A."/>
            <person name="Kuo A."/>
            <person name="Riley R."/>
            <person name="Mondo S."/>
            <person name="Labutti K."/>
            <person name="Haridas S."/>
            <person name="Pangalinan J."/>
            <person name="Salamov A.A."/>
            <person name="Simmons B.A."/>
            <person name="Magnuson J.K."/>
            <person name="Chen J."/>
            <person name="Drula E."/>
            <person name="Henrissat B."/>
            <person name="Wiebenga A."/>
            <person name="Lubbers R.J."/>
            <person name="Gomes A.C."/>
            <person name="Makela M.R."/>
            <person name="Stajich J."/>
            <person name="Grigoriev I.V."/>
            <person name="Mortensen U.H."/>
            <person name="De Vries R.P."/>
            <person name="Baker S.E."/>
            <person name="Andersen M.R."/>
        </authorList>
    </citation>
    <scope>NUCLEOTIDE SEQUENCE [LARGE SCALE GENOMIC DNA]</scope>
    <source>
        <strain evidence="2 3">CBS 588.65</strain>
    </source>
</reference>
<evidence type="ECO:0000313" key="2">
    <source>
        <dbReference type="EMBL" id="KAL2814324.1"/>
    </source>
</evidence>
<gene>
    <name evidence="2" type="ORF">BJX63DRAFT_431480</name>
</gene>
<protein>
    <submittedName>
        <fullName evidence="2">Uncharacterized protein</fullName>
    </submittedName>
</protein>
<dbReference type="Proteomes" id="UP001610334">
    <property type="component" value="Unassembled WGS sequence"/>
</dbReference>
<sequence length="509" mass="56019">MDQDSQVPDTTSYFNLSSSPEESEPPLPLLARPGLSSPKPALILLARTPHHLPKNYPSIISKLQRDVHIITIPTFSDSYNPIDTLTTLFTNPAITPSIAGIVIADASIMDVEDPSMVELTETLRNLIQTLPPHVRHPHRNQSHRTLTPTLLFAFDFPSQATHQPLLFHKYFSTQFGLAWRICGATMGRVSLEIQGSGLLKKRGRMDRGQEFSLRAVFLEDVQEGDKVLVVAKSASVKNGGLGRSGQPGAERFDWTQREEGAGESIGVFVHEIKGASETDSTAENEGEVEVSVGSVEVREGNEWIVAKPHVDRHGQESGLTGPGHEAIRMVEPCWDEYGFADDELTDFDSDGEFEFEDGKDKSSSSSGDTDSNRENGGDHMGIPSKRANYFNSPSHYRTNTISSSSSSFNEPDHPYLHPLLQSTSHTNLQSPKRKPKPARLANCPVAIHKLESTANDREGKRVRVRGHVGFVGHLEDNRSMASLILGMCAVRNTKPLPEGARRDLGVYFG</sequence>